<organism evidence="1 2">
    <name type="scientific">Antarcticirhabdus aurantiaca</name>
    <dbReference type="NCBI Taxonomy" id="2606717"/>
    <lineage>
        <taxon>Bacteria</taxon>
        <taxon>Pseudomonadati</taxon>
        <taxon>Pseudomonadota</taxon>
        <taxon>Alphaproteobacteria</taxon>
        <taxon>Hyphomicrobiales</taxon>
        <taxon>Aurantimonadaceae</taxon>
        <taxon>Antarcticirhabdus</taxon>
    </lineage>
</organism>
<gene>
    <name evidence="1" type="ORF">OXU80_13905</name>
</gene>
<keyword evidence="2" id="KW-1185">Reference proteome</keyword>
<dbReference type="EMBL" id="CP113520">
    <property type="protein sequence ID" value="WAJ31223.1"/>
    <property type="molecule type" value="Genomic_DNA"/>
</dbReference>
<name>A0ACD4NWQ4_9HYPH</name>
<proteinExistence type="predicted"/>
<dbReference type="Proteomes" id="UP001163223">
    <property type="component" value="Chromosome"/>
</dbReference>
<evidence type="ECO:0000313" key="1">
    <source>
        <dbReference type="EMBL" id="WAJ31223.1"/>
    </source>
</evidence>
<sequence length="332" mass="36235">MTPAPPRRSDGTIHRTRQRQPWLEGRPFRILSIDGGGIRGILPAAILAQCEDRFLEGRSVAPCFDMIAGTSTGGIIALGLGKGMTANEILKFYLDRGDHVFPPPAGPVDRILGKVRRFVRSKHDRRNLEGELRRVFDDTLFGEATARLVVPAFEGVHGEPYIFKTPHHPDYKRDGKEKMVAVACATSAAPTFLGTFDLNGHVMVDGGIWTNNPVMNALVDALACFEIDRSDVQILSIGCGQARYSISGRQKHGGLFDWRGALEVASRAQSMDALGQAGLLIGRQNLVRLDAPESDDLIPMDDFARASVELPGMARTIMDGAGDGVRRMFLSK</sequence>
<accession>A0ACD4NWQ4</accession>
<protein>
    <submittedName>
        <fullName evidence="1">CBASS cGAMP-activated phospholipase</fullName>
    </submittedName>
</protein>
<evidence type="ECO:0000313" key="2">
    <source>
        <dbReference type="Proteomes" id="UP001163223"/>
    </source>
</evidence>
<reference evidence="1" key="1">
    <citation type="submission" date="2022-11" db="EMBL/GenBank/DDBJ databases">
        <title>beta-Carotene-producing bacterium, Jeongeuplla avenae sp. nov., alleviates the salt stress of Arabidopsis seedlings.</title>
        <authorList>
            <person name="Jiang L."/>
            <person name="Lee J."/>
        </authorList>
    </citation>
    <scope>NUCLEOTIDE SEQUENCE</scope>
    <source>
        <strain evidence="1">DY_R2A_6</strain>
    </source>
</reference>